<evidence type="ECO:0000313" key="3">
    <source>
        <dbReference type="EMBL" id="MDR7194450.1"/>
    </source>
</evidence>
<gene>
    <name evidence="3" type="ORF">J2W68_003195</name>
</gene>
<sequence>MSRTWLVALLACAVVALLAACVRVNTHDQSPRAADAGSTGTLRIATYNTSLNSDEAGGLLERLRGDDAGARKVAAVLQQVRPDIVLLNEFDYVADGSAADLFQQRWLERAQPGGGEALHYPYRYLAPVNTGVQSGLDLDNNGTIGGDGRDRGNDAWGYGLHPGQYGMLLLSRYPIDAATARTFQLLKWEAMPDARRPRHPDGRPFHPDSTWSQLRLSSKSHWDVQVRAPGGVIHVLAAHPTPPAFDGPEKRNVARNHDEIRFWTEYLSPGTHEWLCDDAGRCGGLAPDARFVILGDLNNDPVDGAGDHTAIVELLEHPRVLRMATPKSEGAIEAADADGGANAQHRGSAAHDTGSFGPRVGNLRLDYVLPSVGHAFVGNGVLWPRSDAAHADIVDGTDHRLVWVDVRVD</sequence>
<evidence type="ECO:0000256" key="1">
    <source>
        <dbReference type="SAM" id="SignalP"/>
    </source>
</evidence>
<evidence type="ECO:0000259" key="2">
    <source>
        <dbReference type="Pfam" id="PF03372"/>
    </source>
</evidence>
<reference evidence="3 4" key="1">
    <citation type="submission" date="2023-07" db="EMBL/GenBank/DDBJ databases">
        <title>Sorghum-associated microbial communities from plants grown in Nebraska, USA.</title>
        <authorList>
            <person name="Schachtman D."/>
        </authorList>
    </citation>
    <scope>NUCLEOTIDE SEQUENCE [LARGE SCALE GENOMIC DNA]</scope>
    <source>
        <strain evidence="3 4">4099</strain>
    </source>
</reference>
<proteinExistence type="predicted"/>
<feature type="chain" id="PRO_5045252856" evidence="1">
    <location>
        <begin position="20"/>
        <end position="409"/>
    </location>
</feature>
<evidence type="ECO:0000313" key="4">
    <source>
        <dbReference type="Proteomes" id="UP001256588"/>
    </source>
</evidence>
<feature type="signal peptide" evidence="1">
    <location>
        <begin position="1"/>
        <end position="19"/>
    </location>
</feature>
<dbReference type="InterPro" id="IPR005135">
    <property type="entry name" value="Endo/exonuclease/phosphatase"/>
</dbReference>
<accession>A0ABU1Y1V3</accession>
<feature type="domain" description="Endonuclease/exonuclease/phosphatase" evidence="2">
    <location>
        <begin position="46"/>
        <end position="399"/>
    </location>
</feature>
<keyword evidence="3" id="KW-0255">Endonuclease</keyword>
<dbReference type="Proteomes" id="UP001256588">
    <property type="component" value="Unassembled WGS sequence"/>
</dbReference>
<keyword evidence="1" id="KW-0732">Signal</keyword>
<comment type="caution">
    <text evidence="3">The sequence shown here is derived from an EMBL/GenBank/DDBJ whole genome shotgun (WGS) entry which is preliminary data.</text>
</comment>
<dbReference type="GO" id="GO:0016787">
    <property type="term" value="F:hydrolase activity"/>
    <property type="evidence" value="ECO:0007669"/>
    <property type="project" value="UniProtKB-KW"/>
</dbReference>
<dbReference type="GO" id="GO:0004519">
    <property type="term" value="F:endonuclease activity"/>
    <property type="evidence" value="ECO:0007669"/>
    <property type="project" value="UniProtKB-KW"/>
</dbReference>
<dbReference type="PROSITE" id="PS51257">
    <property type="entry name" value="PROKAR_LIPOPROTEIN"/>
    <property type="match status" value="1"/>
</dbReference>
<keyword evidence="4" id="KW-1185">Reference proteome</keyword>
<dbReference type="InterPro" id="IPR036691">
    <property type="entry name" value="Endo/exonu/phosph_ase_sf"/>
</dbReference>
<dbReference type="Gene3D" id="3.60.10.10">
    <property type="entry name" value="Endonuclease/exonuclease/phosphatase"/>
    <property type="match status" value="1"/>
</dbReference>
<keyword evidence="3" id="KW-0378">Hydrolase</keyword>
<dbReference type="EMBL" id="JAVDWO010000015">
    <property type="protein sequence ID" value="MDR7194450.1"/>
    <property type="molecule type" value="Genomic_DNA"/>
</dbReference>
<protein>
    <submittedName>
        <fullName evidence="3">Endonuclease/exonuclease/phosphatase family metal-dependent hydrolase</fullName>
    </submittedName>
</protein>
<keyword evidence="3" id="KW-0540">Nuclease</keyword>
<dbReference type="Pfam" id="PF03372">
    <property type="entry name" value="Exo_endo_phos"/>
    <property type="match status" value="1"/>
</dbReference>
<dbReference type="RefSeq" id="WP_310237750.1">
    <property type="nucleotide sequence ID" value="NZ_JAVDWO010000015.1"/>
</dbReference>
<name>A0ABU1Y1V3_9GAMM</name>
<dbReference type="SUPFAM" id="SSF56219">
    <property type="entry name" value="DNase I-like"/>
    <property type="match status" value="1"/>
</dbReference>
<organism evidence="3 4">
    <name type="scientific">Luteimonas terrae</name>
    <dbReference type="NCBI Taxonomy" id="1530191"/>
    <lineage>
        <taxon>Bacteria</taxon>
        <taxon>Pseudomonadati</taxon>
        <taxon>Pseudomonadota</taxon>
        <taxon>Gammaproteobacteria</taxon>
        <taxon>Lysobacterales</taxon>
        <taxon>Lysobacteraceae</taxon>
        <taxon>Luteimonas</taxon>
    </lineage>
</organism>